<dbReference type="EMBL" id="REGN01002849">
    <property type="protein sequence ID" value="RNA25844.1"/>
    <property type="molecule type" value="Genomic_DNA"/>
</dbReference>
<sequence>MDFYSESKHLNLLQIIFVKLPKYSLAQIVQEQSRFTRAKYCFMIFSTIYAKELLSNLNFADSLFLEILPDF</sequence>
<gene>
    <name evidence="1" type="ORF">BpHYR1_020938</name>
</gene>
<proteinExistence type="predicted"/>
<dbReference type="AlphaFoldDB" id="A0A3M7RQM1"/>
<keyword evidence="2" id="KW-1185">Reference proteome</keyword>
<evidence type="ECO:0000313" key="2">
    <source>
        <dbReference type="Proteomes" id="UP000276133"/>
    </source>
</evidence>
<name>A0A3M7RQM1_BRAPC</name>
<dbReference type="Proteomes" id="UP000276133">
    <property type="component" value="Unassembled WGS sequence"/>
</dbReference>
<organism evidence="1 2">
    <name type="scientific">Brachionus plicatilis</name>
    <name type="common">Marine rotifer</name>
    <name type="synonym">Brachionus muelleri</name>
    <dbReference type="NCBI Taxonomy" id="10195"/>
    <lineage>
        <taxon>Eukaryota</taxon>
        <taxon>Metazoa</taxon>
        <taxon>Spiralia</taxon>
        <taxon>Gnathifera</taxon>
        <taxon>Rotifera</taxon>
        <taxon>Eurotatoria</taxon>
        <taxon>Monogononta</taxon>
        <taxon>Pseudotrocha</taxon>
        <taxon>Ploima</taxon>
        <taxon>Brachionidae</taxon>
        <taxon>Brachionus</taxon>
    </lineage>
</organism>
<evidence type="ECO:0000313" key="1">
    <source>
        <dbReference type="EMBL" id="RNA25844.1"/>
    </source>
</evidence>
<reference evidence="1 2" key="1">
    <citation type="journal article" date="2018" name="Sci. Rep.">
        <title>Genomic signatures of local adaptation to the degree of environmental predictability in rotifers.</title>
        <authorList>
            <person name="Franch-Gras L."/>
            <person name="Hahn C."/>
            <person name="Garcia-Roger E.M."/>
            <person name="Carmona M.J."/>
            <person name="Serra M."/>
            <person name="Gomez A."/>
        </authorList>
    </citation>
    <scope>NUCLEOTIDE SEQUENCE [LARGE SCALE GENOMIC DNA]</scope>
    <source>
        <strain evidence="1">HYR1</strain>
    </source>
</reference>
<comment type="caution">
    <text evidence="1">The sequence shown here is derived from an EMBL/GenBank/DDBJ whole genome shotgun (WGS) entry which is preliminary data.</text>
</comment>
<protein>
    <submittedName>
        <fullName evidence="1">Uncharacterized protein</fullName>
    </submittedName>
</protein>
<accession>A0A3M7RQM1</accession>